<evidence type="ECO:0000313" key="1">
    <source>
        <dbReference type="EMBL" id="KAI9910545.1"/>
    </source>
</evidence>
<protein>
    <submittedName>
        <fullName evidence="1">Uncharacterized protein</fullName>
    </submittedName>
</protein>
<evidence type="ECO:0000313" key="2">
    <source>
        <dbReference type="Proteomes" id="UP001163321"/>
    </source>
</evidence>
<proteinExistence type="predicted"/>
<accession>A0ACC0VW05</accession>
<sequence>MGDWILAVHSGAGSYGSTNEAAYLAVLRAALERGHDVLATSTCRPTAAQVAVHLLHSFEHSLLTNAGLNANLTEEGRVECEASVVCGRTHLVSSCGAVRGVKEPSALALKLLEQVDASDARGGAFAFGRQPPLVVVGDQARRLAQKFGLETASENEEELRNYQVTAKTRAHWDKWRRRFQDVAKAETEEQLDTVGAICIDPMGNVAAALSSGGVAYKVPGRLGLAGCPRMGCDARNGHGSRKRKRHDSKNRTNAFALASTGRGEHFIRSNFVGNLSRRLAKAVDLEHELRKAFVRSSRENGDVAIQGGVLALVSAPLEHNNDESLRHVQLGAAFTTPCMGVGYSQYRADASREIRVQLLRLPDYQKSRTADKLAVHVSSLQLHPEPERNVG</sequence>
<reference evidence="1 2" key="1">
    <citation type="journal article" date="2022" name="bioRxiv">
        <title>The genome of the oomycete Peronosclerospora sorghi, a cosmopolitan pathogen of maize and sorghum, is inflated with dispersed pseudogenes.</title>
        <authorList>
            <person name="Fletcher K."/>
            <person name="Martin F."/>
            <person name="Isakeit T."/>
            <person name="Cavanaugh K."/>
            <person name="Magill C."/>
            <person name="Michelmore R."/>
        </authorList>
    </citation>
    <scope>NUCLEOTIDE SEQUENCE [LARGE SCALE GENOMIC DNA]</scope>
    <source>
        <strain evidence="1">P6</strain>
    </source>
</reference>
<gene>
    <name evidence="1" type="ORF">PsorP6_010288</name>
</gene>
<keyword evidence="2" id="KW-1185">Reference proteome</keyword>
<organism evidence="1 2">
    <name type="scientific">Peronosclerospora sorghi</name>
    <dbReference type="NCBI Taxonomy" id="230839"/>
    <lineage>
        <taxon>Eukaryota</taxon>
        <taxon>Sar</taxon>
        <taxon>Stramenopiles</taxon>
        <taxon>Oomycota</taxon>
        <taxon>Peronosporomycetes</taxon>
        <taxon>Peronosporales</taxon>
        <taxon>Peronosporaceae</taxon>
        <taxon>Peronosclerospora</taxon>
    </lineage>
</organism>
<dbReference type="EMBL" id="CM047585">
    <property type="protein sequence ID" value="KAI9910545.1"/>
    <property type="molecule type" value="Genomic_DNA"/>
</dbReference>
<dbReference type="Proteomes" id="UP001163321">
    <property type="component" value="Chromosome 6"/>
</dbReference>
<name>A0ACC0VW05_9STRA</name>
<comment type="caution">
    <text evidence="1">The sequence shown here is derived from an EMBL/GenBank/DDBJ whole genome shotgun (WGS) entry which is preliminary data.</text>
</comment>